<accession>A0AAE1F390</accession>
<evidence type="ECO:0000313" key="2">
    <source>
        <dbReference type="Proteomes" id="UP001286313"/>
    </source>
</evidence>
<dbReference type="EMBL" id="JAWQEG010003458">
    <property type="protein sequence ID" value="KAK3866132.1"/>
    <property type="molecule type" value="Genomic_DNA"/>
</dbReference>
<name>A0AAE1F390_PETCI</name>
<proteinExistence type="predicted"/>
<evidence type="ECO:0000313" key="1">
    <source>
        <dbReference type="EMBL" id="KAK3866132.1"/>
    </source>
</evidence>
<gene>
    <name evidence="1" type="ORF">Pcinc_028313</name>
</gene>
<comment type="caution">
    <text evidence="1">The sequence shown here is derived from an EMBL/GenBank/DDBJ whole genome shotgun (WGS) entry which is preliminary data.</text>
</comment>
<dbReference type="Proteomes" id="UP001286313">
    <property type="component" value="Unassembled WGS sequence"/>
</dbReference>
<dbReference type="AlphaFoldDB" id="A0AAE1F390"/>
<organism evidence="1 2">
    <name type="scientific">Petrolisthes cinctipes</name>
    <name type="common">Flat porcelain crab</name>
    <dbReference type="NCBI Taxonomy" id="88211"/>
    <lineage>
        <taxon>Eukaryota</taxon>
        <taxon>Metazoa</taxon>
        <taxon>Ecdysozoa</taxon>
        <taxon>Arthropoda</taxon>
        <taxon>Crustacea</taxon>
        <taxon>Multicrustacea</taxon>
        <taxon>Malacostraca</taxon>
        <taxon>Eumalacostraca</taxon>
        <taxon>Eucarida</taxon>
        <taxon>Decapoda</taxon>
        <taxon>Pleocyemata</taxon>
        <taxon>Anomura</taxon>
        <taxon>Galatheoidea</taxon>
        <taxon>Porcellanidae</taxon>
        <taxon>Petrolisthes</taxon>
    </lineage>
</organism>
<sequence length="125" mass="13060">MELSQSKSGVKGVKGEPHAGEVEMACRRSLLSVLDKNDIMLLPSDIAKQTPGGGRGGLAVCVKGEVAGRVLGKAGGGAQGVWRVCSDTASKGGLPQARPSQAQYKAFTTLSFQLYDRMIEGLNLI</sequence>
<reference evidence="1" key="1">
    <citation type="submission" date="2023-10" db="EMBL/GenBank/DDBJ databases">
        <title>Genome assemblies of two species of porcelain crab, Petrolisthes cinctipes and Petrolisthes manimaculis (Anomura: Porcellanidae).</title>
        <authorList>
            <person name="Angst P."/>
        </authorList>
    </citation>
    <scope>NUCLEOTIDE SEQUENCE</scope>
    <source>
        <strain evidence="1">PB745_01</strain>
        <tissue evidence="1">Gill</tissue>
    </source>
</reference>
<protein>
    <submittedName>
        <fullName evidence="1">Uncharacterized protein</fullName>
    </submittedName>
</protein>
<keyword evidence="2" id="KW-1185">Reference proteome</keyword>